<dbReference type="PANTHER" id="PTHR31896:SF64">
    <property type="entry name" value="TRICHOTHECENE 3-O-ACETYLTRANSFERASE"/>
    <property type="match status" value="1"/>
</dbReference>
<dbReference type="InterPro" id="IPR023213">
    <property type="entry name" value="CAT-like_dom_sf"/>
</dbReference>
<evidence type="ECO:0000256" key="1">
    <source>
        <dbReference type="ARBA" id="ARBA00022679"/>
    </source>
</evidence>
<reference evidence="2" key="2">
    <citation type="submission" date="2020-05" db="EMBL/GenBank/DDBJ databases">
        <authorList>
            <person name="Kim H.-S."/>
            <person name="Proctor R.H."/>
            <person name="Brown D.W."/>
        </authorList>
    </citation>
    <scope>NUCLEOTIDE SEQUENCE</scope>
    <source>
        <strain evidence="2">NRRL 22465</strain>
    </source>
</reference>
<dbReference type="GO" id="GO:0016740">
    <property type="term" value="F:transferase activity"/>
    <property type="evidence" value="ECO:0007669"/>
    <property type="project" value="UniProtKB-KW"/>
</dbReference>
<dbReference type="Proteomes" id="UP000635477">
    <property type="component" value="Unassembled WGS sequence"/>
</dbReference>
<evidence type="ECO:0000313" key="2">
    <source>
        <dbReference type="EMBL" id="KAF4984794.1"/>
    </source>
</evidence>
<keyword evidence="1" id="KW-0808">Transferase</keyword>
<accession>A0A8H4XQ60</accession>
<organism evidence="2 3">
    <name type="scientific">Fusarium zealandicum</name>
    <dbReference type="NCBI Taxonomy" id="1053134"/>
    <lineage>
        <taxon>Eukaryota</taxon>
        <taxon>Fungi</taxon>
        <taxon>Dikarya</taxon>
        <taxon>Ascomycota</taxon>
        <taxon>Pezizomycotina</taxon>
        <taxon>Sordariomycetes</taxon>
        <taxon>Hypocreomycetidae</taxon>
        <taxon>Hypocreales</taxon>
        <taxon>Nectriaceae</taxon>
        <taxon>Fusarium</taxon>
        <taxon>Fusarium staphyleae species complex</taxon>
    </lineage>
</organism>
<dbReference type="Gene3D" id="3.30.559.10">
    <property type="entry name" value="Chloramphenicol acetyltransferase-like domain"/>
    <property type="match status" value="2"/>
</dbReference>
<dbReference type="EMBL" id="JABEYC010000004">
    <property type="protein sequence ID" value="KAF4984794.1"/>
    <property type="molecule type" value="Genomic_DNA"/>
</dbReference>
<dbReference type="Pfam" id="PF02458">
    <property type="entry name" value="Transferase"/>
    <property type="match status" value="2"/>
</dbReference>
<evidence type="ECO:0000313" key="3">
    <source>
        <dbReference type="Proteomes" id="UP000635477"/>
    </source>
</evidence>
<sequence>MPSADITIVESTRLVAATKEKVVPLSLLDCTTAKFSSASAIWLYQRPELPEGQPLSLGHHLREAFGVTLQAYPQWCGQLRAINSTDGAVPSEAKHLPAHARRFGRIYAHYGTPEDPGVEFVLAQSSVTLDSLYPADRTSKHPLWPCSTATFKKFMATAPATPFQPDSRDEKGQLRPLLAIQVTEMACGGFVLGIEGTHPLADATTFIGLLKDWAMISRSVMGGKPIPILKSNFDPALLDKQAAGDINAGQPDETVIEKAKSLPLHRYDWWASAATCPWPFQIPAPFDTQDLEPAGKVMPWADWDMASPVSNYLVHLTKHQVELLWERANKGASQKLSRHDAVLGHIWSCVARARGLKDDTAPIHCDLVYGVRPLFQLGERFSGSPIIMVNVELPGSEVADPSSLGAVSTQIRQTLKEVSEPSSMAAHLHSLAYEKSPQRIWQAFLGRRHLLVTTWGRAGIYDIDFGFGSVCSYAEGVVPEMDGNTLIKEAPGPPSSGWTDNGVDVSIHIRTKDMERLIEDPLLLPV</sequence>
<dbReference type="InterPro" id="IPR051283">
    <property type="entry name" value="Sec_Metabolite_Acyltrans"/>
</dbReference>
<comment type="caution">
    <text evidence="2">The sequence shown here is derived from an EMBL/GenBank/DDBJ whole genome shotgun (WGS) entry which is preliminary data.</text>
</comment>
<keyword evidence="3" id="KW-1185">Reference proteome</keyword>
<protein>
    <submittedName>
        <fullName evidence="2">Uncharacterized protein</fullName>
    </submittedName>
</protein>
<reference evidence="2" key="1">
    <citation type="journal article" date="2020" name="BMC Genomics">
        <title>Correction to: Identification and distribution of gene clusters required for synthesis of sphingolipid metabolism inhibitors in diverse species of the filamentous fungus Fusarium.</title>
        <authorList>
            <person name="Kim H.S."/>
            <person name="Lohmar J.M."/>
            <person name="Busman M."/>
            <person name="Brown D.W."/>
            <person name="Naumann T.A."/>
            <person name="Divon H.H."/>
            <person name="Lysoe E."/>
            <person name="Uhlig S."/>
            <person name="Proctor R.H."/>
        </authorList>
    </citation>
    <scope>NUCLEOTIDE SEQUENCE</scope>
    <source>
        <strain evidence="2">NRRL 22465</strain>
    </source>
</reference>
<name>A0A8H4XQ60_9HYPO</name>
<gene>
    <name evidence="2" type="ORF">FZEAL_85</name>
</gene>
<dbReference type="OrthoDB" id="444127at2759"/>
<dbReference type="AlphaFoldDB" id="A0A8H4XQ60"/>
<proteinExistence type="predicted"/>
<dbReference type="PANTHER" id="PTHR31896">
    <property type="entry name" value="FAMILY REGULATORY PROTEIN, PUTATIVE (AFU_ORTHOLOGUE AFUA_3G14730)-RELATED"/>
    <property type="match status" value="1"/>
</dbReference>